<dbReference type="AlphaFoldDB" id="A0ABD3KYK7"/>
<feature type="transmembrane region" description="Helical" evidence="1">
    <location>
        <begin position="112"/>
        <end position="135"/>
    </location>
</feature>
<evidence type="ECO:0000313" key="3">
    <source>
        <dbReference type="Proteomes" id="UP001634007"/>
    </source>
</evidence>
<reference evidence="2 3" key="1">
    <citation type="submission" date="2024-11" db="EMBL/GenBank/DDBJ databases">
        <title>Chromosome-level genome assembly of Eucalyptus globulus Labill. provides insights into its genome evolution.</title>
        <authorList>
            <person name="Li X."/>
        </authorList>
    </citation>
    <scope>NUCLEOTIDE SEQUENCE [LARGE SCALE GENOMIC DNA]</scope>
    <source>
        <strain evidence="2">CL2024</strain>
        <tissue evidence="2">Fresh tender leaves</tissue>
    </source>
</reference>
<evidence type="ECO:0000256" key="1">
    <source>
        <dbReference type="SAM" id="Phobius"/>
    </source>
</evidence>
<dbReference type="Proteomes" id="UP001634007">
    <property type="component" value="Unassembled WGS sequence"/>
</dbReference>
<comment type="caution">
    <text evidence="2">The sequence shown here is derived from an EMBL/GenBank/DDBJ whole genome shotgun (WGS) entry which is preliminary data.</text>
</comment>
<organism evidence="2 3">
    <name type="scientific">Eucalyptus globulus</name>
    <name type="common">Tasmanian blue gum</name>
    <dbReference type="NCBI Taxonomy" id="34317"/>
    <lineage>
        <taxon>Eukaryota</taxon>
        <taxon>Viridiplantae</taxon>
        <taxon>Streptophyta</taxon>
        <taxon>Embryophyta</taxon>
        <taxon>Tracheophyta</taxon>
        <taxon>Spermatophyta</taxon>
        <taxon>Magnoliopsida</taxon>
        <taxon>eudicotyledons</taxon>
        <taxon>Gunneridae</taxon>
        <taxon>Pentapetalae</taxon>
        <taxon>rosids</taxon>
        <taxon>malvids</taxon>
        <taxon>Myrtales</taxon>
        <taxon>Myrtaceae</taxon>
        <taxon>Myrtoideae</taxon>
        <taxon>Eucalypteae</taxon>
        <taxon>Eucalyptus</taxon>
    </lineage>
</organism>
<protein>
    <submittedName>
        <fullName evidence="2">Uncharacterized protein</fullName>
    </submittedName>
</protein>
<accession>A0ABD3KYK7</accession>
<gene>
    <name evidence="2" type="ORF">ACJRO7_018067</name>
</gene>
<feature type="transmembrane region" description="Helical" evidence="1">
    <location>
        <begin position="77"/>
        <end position="100"/>
    </location>
</feature>
<name>A0ABD3KYK7_EUCGL</name>
<dbReference type="EMBL" id="JBJKBG010000004">
    <property type="protein sequence ID" value="KAL3742686.1"/>
    <property type="molecule type" value="Genomic_DNA"/>
</dbReference>
<keyword evidence="1" id="KW-1133">Transmembrane helix</keyword>
<keyword evidence="3" id="KW-1185">Reference proteome</keyword>
<keyword evidence="1" id="KW-0472">Membrane</keyword>
<sequence>MRSATTSSWWPPNCRSDFPSQRQPLWWCLARELVQSQNRAGHLRLRRDGLLCFRDVQHSHPLLVDLPHNQLTWGFPFFLEVVVATVSMLMTYGASIFVITPTETMLSVQLRSVLSIAAFPIIVRVVIQICEYVLWKWSGGKSKFYIG</sequence>
<keyword evidence="1" id="KW-0812">Transmembrane</keyword>
<evidence type="ECO:0000313" key="2">
    <source>
        <dbReference type="EMBL" id="KAL3742686.1"/>
    </source>
</evidence>
<proteinExistence type="predicted"/>